<protein>
    <submittedName>
        <fullName evidence="2">Putative membrane protein</fullName>
    </submittedName>
</protein>
<feature type="transmembrane region" description="Helical" evidence="1">
    <location>
        <begin position="124"/>
        <end position="142"/>
    </location>
</feature>
<sequence>MEIVGIIALVCVYLICKFCENLTLRVWGFIATILSFIFILSGGFEGLLLISIVMPIIVLPIWIITLAILRYGFKKSISPSLVFSTFSFVVWYALNLILNIFVLIICCVIYLINLKKSRDFTPYLLHYAQATGATLYIFTLIGKISRVLES</sequence>
<evidence type="ECO:0000313" key="3">
    <source>
        <dbReference type="Proteomes" id="UP000194260"/>
    </source>
</evidence>
<feature type="transmembrane region" description="Helical" evidence="1">
    <location>
        <begin position="47"/>
        <end position="69"/>
    </location>
</feature>
<dbReference type="RefSeq" id="WP_086297053.1">
    <property type="nucleotide sequence ID" value="NZ_CP018789.1"/>
</dbReference>
<accession>A0A1X9SVY6</accession>
<dbReference type="EMBL" id="CP018789">
    <property type="protein sequence ID" value="ARR00427.1"/>
    <property type="molecule type" value="Genomic_DNA"/>
</dbReference>
<keyword evidence="1" id="KW-0472">Membrane</keyword>
<keyword evidence="1" id="KW-0812">Transmembrane</keyword>
<dbReference type="KEGG" id="camy:CSUIS_0610"/>
<organism evidence="2 3">
    <name type="scientific">Campylobacter porcelli</name>
    <dbReference type="NCBI Taxonomy" id="1660073"/>
    <lineage>
        <taxon>Bacteria</taxon>
        <taxon>Pseudomonadati</taxon>
        <taxon>Campylobacterota</taxon>
        <taxon>Epsilonproteobacteria</taxon>
        <taxon>Campylobacterales</taxon>
        <taxon>Campylobacteraceae</taxon>
        <taxon>Campylobacter</taxon>
    </lineage>
</organism>
<dbReference type="AlphaFoldDB" id="A0A1X9SVY6"/>
<evidence type="ECO:0000313" key="2">
    <source>
        <dbReference type="EMBL" id="ARR00427.1"/>
    </source>
</evidence>
<feature type="transmembrane region" description="Helical" evidence="1">
    <location>
        <begin position="22"/>
        <end position="41"/>
    </location>
</feature>
<evidence type="ECO:0000256" key="1">
    <source>
        <dbReference type="SAM" id="Phobius"/>
    </source>
</evidence>
<reference evidence="3" key="1">
    <citation type="journal article" date="2017" name="Genome Biol. Evol.">
        <title>Comparative Genomic Analysis Identifies a Campylobacter Clade Deficient in Selenium Metabolism.</title>
        <authorList>
            <person name="Miller W.G."/>
            <person name="Yee E."/>
            <person name="Lopes B.S."/>
            <person name="Chapman M.H."/>
            <person name="Huynh S."/>
            <person name="Bono J.L."/>
            <person name="Parker C.T."/>
            <person name="Strachan N.J.C."/>
            <person name="Forbes K.J."/>
        </authorList>
    </citation>
    <scope>NUCLEOTIDE SEQUENCE [LARGE SCALE GENOMIC DNA]</scope>
    <source>
        <strain evidence="3">RM6137</strain>
    </source>
</reference>
<keyword evidence="1" id="KW-1133">Transmembrane helix</keyword>
<name>A0A1X9SVY6_9BACT</name>
<proteinExistence type="predicted"/>
<feature type="transmembrane region" description="Helical" evidence="1">
    <location>
        <begin position="81"/>
        <end position="112"/>
    </location>
</feature>
<gene>
    <name evidence="2" type="ORF">CSUIS_0610</name>
</gene>
<dbReference type="Proteomes" id="UP000194260">
    <property type="component" value="Chromosome"/>
</dbReference>
<dbReference type="STRING" id="1660073.CSUIS_0610"/>